<evidence type="ECO:0000313" key="4">
    <source>
        <dbReference type="Proteomes" id="UP001595477"/>
    </source>
</evidence>
<protein>
    <submittedName>
        <fullName evidence="3">AAA family ATPase</fullName>
    </submittedName>
</protein>
<keyword evidence="1" id="KW-0175">Coiled coil</keyword>
<accession>A0ABV7JSW6</accession>
<gene>
    <name evidence="3" type="ORF">ACFOEW_00485</name>
</gene>
<feature type="coiled-coil region" evidence="1">
    <location>
        <begin position="306"/>
        <end position="471"/>
    </location>
</feature>
<dbReference type="SUPFAM" id="SSF52540">
    <property type="entry name" value="P-loop containing nucleoside triphosphate hydrolases"/>
    <property type="match status" value="1"/>
</dbReference>
<dbReference type="Gene3D" id="3.40.50.300">
    <property type="entry name" value="P-loop containing nucleotide triphosphate hydrolases"/>
    <property type="match status" value="1"/>
</dbReference>
<sequence length="886" mass="103293">MDLEQRYIVCCNYKAHANDEKGQAIALYERDKETLELHKINEDKYFCEPDDCEVHIIPNGTNDHDYRYLNEKYKDRLYLIQCIENKAVDPNSSLSRNKSNLFKIESVEPRMVCEILEVNLPDEANPEVVLETIPLTRHVFIKERDSIFGPFEFDLVNDSDSNKIYLKKPSDTKYLGKTIPKLAIIEFKYQDLEENIDVFNYSNKYIDGKPFAHTFIRNLQSLKDKPYNYYNYGFMDELAKAVGTIVKETNTKGITSSQITMLSARIKNKKNSFMFDTDYVFKQLNDSVKFEKVITQGKEEIRKIILEQALNDNDKLKEHFVKILKEDETLVSEVKESIRAEETQESSKLNDLKHELLEYNAKIQQAKQKISEVDKDKENSIIQKLKQEQRNLYSEIEELEIKRENITSKYSSLFEFDNLDSELEKLKEDLKKQNYLYDDQVQKVSDKKAEIEKYQKELQELTNRSAEEYRKELLSVKNSIDVLTHIDNEKTSFEFQCLGQSDLISIKNNNDLVEYIKYIQAALSNFERSLSVEHIINYLVCIDSSFITILSGLPGTGKTSLVNILNEKVLNTRFNSVQVGRGWSSERDLLGYFNPITNSYISSSSGLYEFLDELDSDERLNVVLLDEANLSPIEHYWSKFMGLTDDYNEREFALTNNKSLRITNKLRFIATINNDMTTEPLSPRLLDRAPCIRLDTFNRLDNGNKSGLDLIEDDRSILDELNSKFKNNSFYYSDFKLAVDGCESDNEIISNMLEILEQIQNILTTDGIDGESLGPRIHLSERRNRLIRLFLTKSLGIYNQFCLNAMDWIEVKKDYYFLDFAISQFVLPLITGHGKSFRKRLEHLKDNLNNVQQIHNCEMPISIDLLSRMITQGEEDLDTYDFMSLR</sequence>
<dbReference type="RefSeq" id="WP_123326650.1">
    <property type="nucleotide sequence ID" value="NZ_JBHRSX010000005.1"/>
</dbReference>
<dbReference type="InterPro" id="IPR027417">
    <property type="entry name" value="P-loop_NTPase"/>
</dbReference>
<organism evidence="3 4">
    <name type="scientific">Alteromonas oceani</name>
    <dbReference type="NCBI Taxonomy" id="2071609"/>
    <lineage>
        <taxon>Bacteria</taxon>
        <taxon>Pseudomonadati</taxon>
        <taxon>Pseudomonadota</taxon>
        <taxon>Gammaproteobacteria</taxon>
        <taxon>Alteromonadales</taxon>
        <taxon>Alteromonadaceae</taxon>
        <taxon>Alteromonas/Salinimonas group</taxon>
        <taxon>Alteromonas</taxon>
    </lineage>
</organism>
<proteinExistence type="predicted"/>
<dbReference type="InterPro" id="IPR011704">
    <property type="entry name" value="ATPase_dyneun-rel_AAA"/>
</dbReference>
<dbReference type="EMBL" id="JBHRSX010000005">
    <property type="protein sequence ID" value="MFC3200297.1"/>
    <property type="molecule type" value="Genomic_DNA"/>
</dbReference>
<feature type="domain" description="ATPase dynein-related AAA" evidence="2">
    <location>
        <begin position="549"/>
        <end position="688"/>
    </location>
</feature>
<reference evidence="4" key="1">
    <citation type="journal article" date="2019" name="Int. J. Syst. Evol. Microbiol.">
        <title>The Global Catalogue of Microorganisms (GCM) 10K type strain sequencing project: providing services to taxonomists for standard genome sequencing and annotation.</title>
        <authorList>
            <consortium name="The Broad Institute Genomics Platform"/>
            <consortium name="The Broad Institute Genome Sequencing Center for Infectious Disease"/>
            <person name="Wu L."/>
            <person name="Ma J."/>
        </authorList>
    </citation>
    <scope>NUCLEOTIDE SEQUENCE [LARGE SCALE GENOMIC DNA]</scope>
    <source>
        <strain evidence="4">KCTC 52449</strain>
    </source>
</reference>
<comment type="caution">
    <text evidence="3">The sequence shown here is derived from an EMBL/GenBank/DDBJ whole genome shotgun (WGS) entry which is preliminary data.</text>
</comment>
<dbReference type="Pfam" id="PF07728">
    <property type="entry name" value="AAA_5"/>
    <property type="match status" value="1"/>
</dbReference>
<evidence type="ECO:0000256" key="1">
    <source>
        <dbReference type="SAM" id="Coils"/>
    </source>
</evidence>
<dbReference type="Proteomes" id="UP001595477">
    <property type="component" value="Unassembled WGS sequence"/>
</dbReference>
<evidence type="ECO:0000259" key="2">
    <source>
        <dbReference type="Pfam" id="PF07728"/>
    </source>
</evidence>
<keyword evidence="4" id="KW-1185">Reference proteome</keyword>
<name>A0ABV7JSW6_9ALTE</name>
<evidence type="ECO:0000313" key="3">
    <source>
        <dbReference type="EMBL" id="MFC3200297.1"/>
    </source>
</evidence>